<feature type="transmembrane region" description="Helical" evidence="5">
    <location>
        <begin position="176"/>
        <end position="194"/>
    </location>
</feature>
<keyword evidence="5" id="KW-0813">Transport</keyword>
<dbReference type="PANTHER" id="PTHR43229:SF2">
    <property type="entry name" value="NODULATION PROTEIN J"/>
    <property type="match status" value="1"/>
</dbReference>
<accession>A0AA48KCC9</accession>
<dbReference type="AlphaFoldDB" id="A0AA48KCC9"/>
<keyword evidence="8" id="KW-1185">Reference proteome</keyword>
<proteinExistence type="inferred from homology"/>
<dbReference type="GO" id="GO:0140359">
    <property type="term" value="F:ABC-type transporter activity"/>
    <property type="evidence" value="ECO:0007669"/>
    <property type="project" value="InterPro"/>
</dbReference>
<keyword evidence="5" id="KW-1003">Cell membrane</keyword>
<dbReference type="PIRSF" id="PIRSF006648">
    <property type="entry name" value="DrrB"/>
    <property type="match status" value="1"/>
</dbReference>
<evidence type="ECO:0000256" key="3">
    <source>
        <dbReference type="ARBA" id="ARBA00022989"/>
    </source>
</evidence>
<evidence type="ECO:0000256" key="5">
    <source>
        <dbReference type="RuleBase" id="RU361157"/>
    </source>
</evidence>
<reference evidence="7" key="1">
    <citation type="journal article" date="2023" name="Int. J. Syst. Evol. Microbiol.">
        <title>Mesoterricola silvestris gen. nov., sp. nov., Mesoterricola sediminis sp. nov., Geothrix oryzae sp. nov., Geothrix edaphica sp. nov., Geothrix rubra sp. nov., and Geothrix limicola sp. nov., six novel members of Acidobacteriota isolated from soils.</title>
        <authorList>
            <person name="Itoh H."/>
            <person name="Sugisawa Y."/>
            <person name="Mise K."/>
            <person name="Xu Z."/>
            <person name="Kuniyasu M."/>
            <person name="Ushijima N."/>
            <person name="Kawano K."/>
            <person name="Kobayashi E."/>
            <person name="Shiratori Y."/>
            <person name="Masuda Y."/>
            <person name="Senoo K."/>
        </authorList>
    </citation>
    <scope>NUCLEOTIDE SEQUENCE</scope>
    <source>
        <strain evidence="7">W786</strain>
    </source>
</reference>
<protein>
    <recommendedName>
        <fullName evidence="5">Transport permease protein</fullName>
    </recommendedName>
</protein>
<dbReference type="InterPro" id="IPR051784">
    <property type="entry name" value="Nod_factor_ABC_transporter"/>
</dbReference>
<dbReference type="InterPro" id="IPR000412">
    <property type="entry name" value="ABC_2_transport"/>
</dbReference>
<dbReference type="KEGG" id="msea:METESE_08930"/>
<dbReference type="InterPro" id="IPR013525">
    <property type="entry name" value="ABC2_TM"/>
</dbReference>
<comment type="similarity">
    <text evidence="5">Belongs to the ABC-2 integral membrane protein family.</text>
</comment>
<keyword evidence="2 5" id="KW-0812">Transmembrane</keyword>
<gene>
    <name evidence="7" type="ORF">METESE_08930</name>
</gene>
<feature type="transmembrane region" description="Helical" evidence="5">
    <location>
        <begin position="145"/>
        <end position="169"/>
    </location>
</feature>
<dbReference type="EMBL" id="AP027081">
    <property type="protein sequence ID" value="BDU75935.1"/>
    <property type="molecule type" value="Genomic_DNA"/>
</dbReference>
<feature type="transmembrane region" description="Helical" evidence="5">
    <location>
        <begin position="122"/>
        <end position="139"/>
    </location>
</feature>
<dbReference type="PRINTS" id="PR00164">
    <property type="entry name" value="ABC2TRNSPORT"/>
</dbReference>
<sequence>MIRILRALVLRDLRHEASYRLPFVLTFVGNLHIFLVFLFISRLFGGLEPAGLAAFKGGFFPYVLTGIAIQQYLHLALSTYAGQIRESQLMGTFEAVLACPVPLPAYLAGSALYAFGLNTVHALLYLVLGVLLGGLSFPWSQVPLLLLVLAATAAAFSVIGILSASYCVLFKKGNPLTLVAVLASSLLGGVYFPAHVLPAWIRGVCAWVPMTHALDALRGVLLQGRGLAGIAGSLLILAAWAVLGLPLACWIFSRAVARGRSTGSLGQY</sequence>
<evidence type="ECO:0000313" key="7">
    <source>
        <dbReference type="EMBL" id="BDU75935.1"/>
    </source>
</evidence>
<dbReference type="Proteomes" id="UP001228113">
    <property type="component" value="Chromosome"/>
</dbReference>
<name>A0AA48KCC9_9BACT</name>
<evidence type="ECO:0000256" key="4">
    <source>
        <dbReference type="ARBA" id="ARBA00023136"/>
    </source>
</evidence>
<keyword evidence="4 5" id="KW-0472">Membrane</keyword>
<dbReference type="PROSITE" id="PS51012">
    <property type="entry name" value="ABC_TM2"/>
    <property type="match status" value="1"/>
</dbReference>
<evidence type="ECO:0000259" key="6">
    <source>
        <dbReference type="PROSITE" id="PS51012"/>
    </source>
</evidence>
<feature type="transmembrane region" description="Helical" evidence="5">
    <location>
        <begin position="21"/>
        <end position="40"/>
    </location>
</feature>
<evidence type="ECO:0000256" key="1">
    <source>
        <dbReference type="ARBA" id="ARBA00004141"/>
    </source>
</evidence>
<comment type="subcellular location">
    <subcellularLocation>
        <location evidence="5">Cell membrane</location>
        <topology evidence="5">Multi-pass membrane protein</topology>
    </subcellularLocation>
    <subcellularLocation>
        <location evidence="1">Membrane</location>
        <topology evidence="1">Multi-pass membrane protein</topology>
    </subcellularLocation>
</comment>
<dbReference type="Pfam" id="PF01061">
    <property type="entry name" value="ABC2_membrane"/>
    <property type="match status" value="1"/>
</dbReference>
<dbReference type="PANTHER" id="PTHR43229">
    <property type="entry name" value="NODULATION PROTEIN J"/>
    <property type="match status" value="1"/>
</dbReference>
<dbReference type="GO" id="GO:0043190">
    <property type="term" value="C:ATP-binding cassette (ABC) transporter complex"/>
    <property type="evidence" value="ECO:0007669"/>
    <property type="project" value="InterPro"/>
</dbReference>
<evidence type="ECO:0000256" key="2">
    <source>
        <dbReference type="ARBA" id="ARBA00022692"/>
    </source>
</evidence>
<dbReference type="InterPro" id="IPR047817">
    <property type="entry name" value="ABC2_TM_bact-type"/>
</dbReference>
<evidence type="ECO:0000313" key="8">
    <source>
        <dbReference type="Proteomes" id="UP001228113"/>
    </source>
</evidence>
<feature type="transmembrane region" description="Helical" evidence="5">
    <location>
        <begin position="227"/>
        <end position="252"/>
    </location>
</feature>
<comment type="caution">
    <text evidence="5">Lacks conserved residue(s) required for the propagation of feature annotation.</text>
</comment>
<keyword evidence="3 5" id="KW-1133">Transmembrane helix</keyword>
<dbReference type="RefSeq" id="WP_243329476.1">
    <property type="nucleotide sequence ID" value="NZ_AP027081.1"/>
</dbReference>
<feature type="domain" description="ABC transmembrane type-2" evidence="6">
    <location>
        <begin position="21"/>
        <end position="255"/>
    </location>
</feature>
<organism evidence="7 8">
    <name type="scientific">Mesoterricola sediminis</name>
    <dbReference type="NCBI Taxonomy" id="2927980"/>
    <lineage>
        <taxon>Bacteria</taxon>
        <taxon>Pseudomonadati</taxon>
        <taxon>Acidobacteriota</taxon>
        <taxon>Holophagae</taxon>
        <taxon>Holophagales</taxon>
        <taxon>Holophagaceae</taxon>
        <taxon>Mesoterricola</taxon>
    </lineage>
</organism>